<evidence type="ECO:0000313" key="2">
    <source>
        <dbReference type="Proteomes" id="UP000769766"/>
    </source>
</evidence>
<dbReference type="AlphaFoldDB" id="A0A932CM90"/>
<dbReference type="EMBL" id="JACPRF010000077">
    <property type="protein sequence ID" value="MBI2875754.1"/>
    <property type="molecule type" value="Genomic_DNA"/>
</dbReference>
<gene>
    <name evidence="1" type="ORF">HYY20_02610</name>
</gene>
<dbReference type="Pfam" id="PF13267">
    <property type="entry name" value="DUF4058"/>
    <property type="match status" value="1"/>
</dbReference>
<reference evidence="1" key="1">
    <citation type="submission" date="2020-07" db="EMBL/GenBank/DDBJ databases">
        <title>Huge and variable diversity of episymbiotic CPR bacteria and DPANN archaea in groundwater ecosystems.</title>
        <authorList>
            <person name="He C.Y."/>
            <person name="Keren R."/>
            <person name="Whittaker M."/>
            <person name="Farag I.F."/>
            <person name="Doudna J."/>
            <person name="Cate J.H.D."/>
            <person name="Banfield J.F."/>
        </authorList>
    </citation>
    <scope>NUCLEOTIDE SEQUENCE</scope>
    <source>
        <strain evidence="1">NC_groundwater_672_Ag_B-0.1um_62_36</strain>
    </source>
</reference>
<comment type="caution">
    <text evidence="1">The sequence shown here is derived from an EMBL/GenBank/DDBJ whole genome shotgun (WGS) entry which is preliminary data.</text>
</comment>
<accession>A0A932CM90</accession>
<organism evidence="1 2">
    <name type="scientific">Tectimicrobiota bacterium</name>
    <dbReference type="NCBI Taxonomy" id="2528274"/>
    <lineage>
        <taxon>Bacteria</taxon>
        <taxon>Pseudomonadati</taxon>
        <taxon>Nitrospinota/Tectimicrobiota group</taxon>
        <taxon>Candidatus Tectimicrobiota</taxon>
    </lineage>
</organism>
<dbReference type="InterPro" id="IPR025132">
    <property type="entry name" value="DUF4058"/>
</dbReference>
<evidence type="ECO:0000313" key="1">
    <source>
        <dbReference type="EMBL" id="MBI2875754.1"/>
    </source>
</evidence>
<protein>
    <submittedName>
        <fullName evidence="1">DUF4058 family protein</fullName>
    </submittedName>
</protein>
<proteinExistence type="predicted"/>
<name>A0A932CM90_UNCTE</name>
<sequence length="262" mass="29169">MRSPFPGMDPYLGHPALWPQVHTRLIVALADALGSVLRPRYWVAIGERTYVALLAPEDLLGLPDVVIVRAEPGPSPALERQEATTLAEPLVAQVPLPEERRERYLEVREVASGEVVTVIELLSPANKRPGEGRRQYEEKRLKVLGSRTHLVEVDLLRGGEPMPVFVRGDGQGGAHRILVSRSDHRPCADLYLFTLRDPIPVFPLPLRQGDKEPLVDLGVLLHDLYERAGYDLVIDYHSAPVPPFNEEDAAWADDLLCQAGLR</sequence>
<dbReference type="Proteomes" id="UP000769766">
    <property type="component" value="Unassembled WGS sequence"/>
</dbReference>